<keyword evidence="1" id="KW-0677">Repeat</keyword>
<dbReference type="PANTHER" id="PTHR24198">
    <property type="entry name" value="ANKYRIN REPEAT AND PROTEIN KINASE DOMAIN-CONTAINING PROTEIN"/>
    <property type="match status" value="1"/>
</dbReference>
<dbReference type="Pfam" id="PF12796">
    <property type="entry name" value="Ank_2"/>
    <property type="match status" value="2"/>
</dbReference>
<evidence type="ECO:0000259" key="5">
    <source>
        <dbReference type="PROSITE" id="PS50225"/>
    </source>
</evidence>
<dbReference type="PROSITE" id="PS50297">
    <property type="entry name" value="ANK_REP_REGION"/>
    <property type="match status" value="6"/>
</dbReference>
<feature type="compositionally biased region" description="Acidic residues" evidence="4">
    <location>
        <begin position="1"/>
        <end position="18"/>
    </location>
</feature>
<reference evidence="6" key="3">
    <citation type="submission" date="2023-05" db="EMBL/GenBank/DDBJ databases">
        <authorList>
            <person name="Smith C.H."/>
        </authorList>
    </citation>
    <scope>NUCLEOTIDE SEQUENCE</scope>
    <source>
        <strain evidence="6">CHS0354</strain>
        <tissue evidence="6">Mantle</tissue>
    </source>
</reference>
<feature type="repeat" description="ANK" evidence="3">
    <location>
        <begin position="121"/>
        <end position="153"/>
    </location>
</feature>
<dbReference type="Pfam" id="PF00023">
    <property type="entry name" value="Ank"/>
    <property type="match status" value="1"/>
</dbReference>
<dbReference type="Gene3D" id="1.10.750.20">
    <property type="entry name" value="SOCS box"/>
    <property type="match status" value="1"/>
</dbReference>
<feature type="domain" description="SOCS box" evidence="5">
    <location>
        <begin position="338"/>
        <end position="382"/>
    </location>
</feature>
<feature type="repeat" description="ANK" evidence="3">
    <location>
        <begin position="154"/>
        <end position="186"/>
    </location>
</feature>
<dbReference type="FunFam" id="1.10.750.20:FF:000001">
    <property type="entry name" value="Ankyrin repeat and SOCS box containing 1"/>
    <property type="match status" value="1"/>
</dbReference>
<dbReference type="InterPro" id="IPR002110">
    <property type="entry name" value="Ankyrin_rpt"/>
</dbReference>
<dbReference type="SMART" id="SM00248">
    <property type="entry name" value="ANK"/>
    <property type="match status" value="9"/>
</dbReference>
<dbReference type="AlphaFoldDB" id="A0AAE0TA65"/>
<dbReference type="PANTHER" id="PTHR24198:SF194">
    <property type="entry name" value="INVERSIN-A"/>
    <property type="match status" value="1"/>
</dbReference>
<comment type="caution">
    <text evidence="6">The sequence shown here is derived from an EMBL/GenBank/DDBJ whole genome shotgun (WGS) entry which is preliminary data.</text>
</comment>
<dbReference type="PROSITE" id="PS50225">
    <property type="entry name" value="SOCS"/>
    <property type="match status" value="1"/>
</dbReference>
<reference evidence="6" key="2">
    <citation type="journal article" date="2021" name="Genome Biol. Evol.">
        <title>Developing a high-quality reference genome for a parasitic bivalve with doubly uniparental inheritance (Bivalvia: Unionida).</title>
        <authorList>
            <person name="Smith C.H."/>
        </authorList>
    </citation>
    <scope>NUCLEOTIDE SEQUENCE</scope>
    <source>
        <strain evidence="6">CHS0354</strain>
        <tissue evidence="6">Mantle</tissue>
    </source>
</reference>
<keyword evidence="7" id="KW-1185">Reference proteome</keyword>
<dbReference type="CDD" id="cd03587">
    <property type="entry name" value="SOCS"/>
    <property type="match status" value="1"/>
</dbReference>
<keyword evidence="2 3" id="KW-0040">ANK repeat</keyword>
<dbReference type="GO" id="GO:0035556">
    <property type="term" value="P:intracellular signal transduction"/>
    <property type="evidence" value="ECO:0007669"/>
    <property type="project" value="InterPro"/>
</dbReference>
<sequence length="386" mass="43286">MLFENEDAYISDDEDPPSDEGNLMHAIKNHNVDIVRDLILNKGLNPNFVYHRKNPVCVAASVGFIDVLDILVEGNCLLDVQDLSDSMWKRYPLHIAASNGHLQFVKRLIGFGAEVNCCDSDKRTALHWCATLGHHELAKYLISVGAVVNAAQIDGFTPLHAATCLGHVAVCEVLLFHGADVNLRDSDGWTALHTAVCYGHIDVVKTLLNARASFTKKTNDEETAFLITASCGHLNILKLLIEKGANINDRNITGHTAFHLAVHHNKFDIAKYLIQIHADINTTNKAGQSPFYLSALRAEEMFMRLIINSGYNLSREEWILRKKYPVAISRNAALCDWLYHMATNCRTLKDLCCYKIRQILGVNYTKHVHFLPLPTLLKEFIDMGLE</sequence>
<feature type="repeat" description="ANK" evidence="3">
    <location>
        <begin position="88"/>
        <end position="120"/>
    </location>
</feature>
<evidence type="ECO:0000313" key="6">
    <source>
        <dbReference type="EMBL" id="KAK3606154.1"/>
    </source>
</evidence>
<evidence type="ECO:0000313" key="7">
    <source>
        <dbReference type="Proteomes" id="UP001195483"/>
    </source>
</evidence>
<dbReference type="PROSITE" id="PS50088">
    <property type="entry name" value="ANK_REPEAT"/>
    <property type="match status" value="6"/>
</dbReference>
<dbReference type="SUPFAM" id="SSF158235">
    <property type="entry name" value="SOCS box-like"/>
    <property type="match status" value="1"/>
</dbReference>
<name>A0AAE0TA65_9BIVA</name>
<evidence type="ECO:0000256" key="2">
    <source>
        <dbReference type="ARBA" id="ARBA00023043"/>
    </source>
</evidence>
<feature type="region of interest" description="Disordered" evidence="4">
    <location>
        <begin position="1"/>
        <end position="20"/>
    </location>
</feature>
<dbReference type="Gene3D" id="1.25.40.20">
    <property type="entry name" value="Ankyrin repeat-containing domain"/>
    <property type="match status" value="2"/>
</dbReference>
<dbReference type="InterPro" id="IPR036036">
    <property type="entry name" value="SOCS_box-like_dom_sf"/>
</dbReference>
<organism evidence="6 7">
    <name type="scientific">Potamilus streckersoni</name>
    <dbReference type="NCBI Taxonomy" id="2493646"/>
    <lineage>
        <taxon>Eukaryota</taxon>
        <taxon>Metazoa</taxon>
        <taxon>Spiralia</taxon>
        <taxon>Lophotrochozoa</taxon>
        <taxon>Mollusca</taxon>
        <taxon>Bivalvia</taxon>
        <taxon>Autobranchia</taxon>
        <taxon>Heteroconchia</taxon>
        <taxon>Palaeoheterodonta</taxon>
        <taxon>Unionida</taxon>
        <taxon>Unionoidea</taxon>
        <taxon>Unionidae</taxon>
        <taxon>Ambleminae</taxon>
        <taxon>Lampsilini</taxon>
        <taxon>Potamilus</taxon>
    </lineage>
</organism>
<evidence type="ECO:0000256" key="1">
    <source>
        <dbReference type="ARBA" id="ARBA00022737"/>
    </source>
</evidence>
<evidence type="ECO:0000256" key="4">
    <source>
        <dbReference type="SAM" id="MobiDB-lite"/>
    </source>
</evidence>
<dbReference type="InterPro" id="IPR001496">
    <property type="entry name" value="SOCS_box"/>
</dbReference>
<reference evidence="6" key="1">
    <citation type="journal article" date="2021" name="Genome Biol. Evol.">
        <title>A High-Quality Reference Genome for a Parasitic Bivalve with Doubly Uniparental Inheritance (Bivalvia: Unionida).</title>
        <authorList>
            <person name="Smith C.H."/>
        </authorList>
    </citation>
    <scope>NUCLEOTIDE SEQUENCE</scope>
    <source>
        <strain evidence="6">CHS0354</strain>
    </source>
</reference>
<dbReference type="InterPro" id="IPR036770">
    <property type="entry name" value="Ankyrin_rpt-contain_sf"/>
</dbReference>
<evidence type="ECO:0000256" key="3">
    <source>
        <dbReference type="PROSITE-ProRule" id="PRU00023"/>
    </source>
</evidence>
<dbReference type="Pfam" id="PF07525">
    <property type="entry name" value="SOCS_box"/>
    <property type="match status" value="1"/>
</dbReference>
<dbReference type="EMBL" id="JAEAOA010000675">
    <property type="protein sequence ID" value="KAK3606154.1"/>
    <property type="molecule type" value="Genomic_DNA"/>
</dbReference>
<dbReference type="SUPFAM" id="SSF48403">
    <property type="entry name" value="Ankyrin repeat"/>
    <property type="match status" value="1"/>
</dbReference>
<proteinExistence type="predicted"/>
<dbReference type="SMART" id="SM00969">
    <property type="entry name" value="SOCS_box"/>
    <property type="match status" value="1"/>
</dbReference>
<dbReference type="PRINTS" id="PR01415">
    <property type="entry name" value="ANKYRIN"/>
</dbReference>
<feature type="repeat" description="ANK" evidence="3">
    <location>
        <begin position="187"/>
        <end position="219"/>
    </location>
</feature>
<feature type="repeat" description="ANK" evidence="3">
    <location>
        <begin position="253"/>
        <end position="285"/>
    </location>
</feature>
<feature type="repeat" description="ANK" evidence="3">
    <location>
        <begin position="220"/>
        <end position="252"/>
    </location>
</feature>
<gene>
    <name evidence="6" type="ORF">CHS0354_010787</name>
</gene>
<accession>A0AAE0TA65</accession>
<protein>
    <recommendedName>
        <fullName evidence="5">SOCS box domain-containing protein</fullName>
    </recommendedName>
</protein>
<dbReference type="Proteomes" id="UP001195483">
    <property type="component" value="Unassembled WGS sequence"/>
</dbReference>